<accession>A0AA97NYV9</accession>
<dbReference type="AlphaFoldDB" id="A0AA97NYV9"/>
<dbReference type="EMBL" id="JH793992">
    <property type="protein sequence ID" value="ELQ38923.1"/>
    <property type="molecule type" value="Genomic_DNA"/>
</dbReference>
<dbReference type="Proteomes" id="UP000011086">
    <property type="component" value="Unassembled WGS sequence"/>
</dbReference>
<gene>
    <name evidence="1" type="ORF">OOU_Y34scaffold00519g2</name>
</gene>
<organism evidence="1">
    <name type="scientific">Pyricularia oryzae (strain Y34)</name>
    <name type="common">Rice blast fungus</name>
    <name type="synonym">Magnaporthe oryzae</name>
    <dbReference type="NCBI Taxonomy" id="1143189"/>
    <lineage>
        <taxon>Eukaryota</taxon>
        <taxon>Fungi</taxon>
        <taxon>Dikarya</taxon>
        <taxon>Ascomycota</taxon>
        <taxon>Pezizomycotina</taxon>
        <taxon>Sordariomycetes</taxon>
        <taxon>Sordariomycetidae</taxon>
        <taxon>Magnaporthales</taxon>
        <taxon>Pyriculariaceae</taxon>
        <taxon>Pyricularia</taxon>
    </lineage>
</organism>
<name>A0AA97NYV9_PYRO3</name>
<evidence type="ECO:0000313" key="1">
    <source>
        <dbReference type="EMBL" id="ELQ38923.1"/>
    </source>
</evidence>
<proteinExistence type="predicted"/>
<protein>
    <submittedName>
        <fullName evidence="1">Uncharacterized protein</fullName>
    </submittedName>
</protein>
<reference evidence="1" key="1">
    <citation type="journal article" date="2012" name="PLoS Genet.">
        <title>Comparative analysis of the genomes of two field isolates of the rice blast fungus Magnaporthe oryzae.</title>
        <authorList>
            <person name="Xue M."/>
            <person name="Yang J."/>
            <person name="Li Z."/>
            <person name="Hu S."/>
            <person name="Yao N."/>
            <person name="Dean R.A."/>
            <person name="Zhao W."/>
            <person name="Shen M."/>
            <person name="Zhang H."/>
            <person name="Li C."/>
            <person name="Liu L."/>
            <person name="Cao L."/>
            <person name="Xu X."/>
            <person name="Xing Y."/>
            <person name="Hsiang T."/>
            <person name="Zhang Z."/>
            <person name="Xu J.R."/>
            <person name="Peng Y.L."/>
        </authorList>
    </citation>
    <scope>NUCLEOTIDE SEQUENCE</scope>
    <source>
        <strain evidence="1">Y34</strain>
    </source>
</reference>
<sequence length="138" mass="15016">MSRHRIARVEALLPGWAYSAAPSTQPMALQRAAVSESSISLFVIEPASEAMTRHSNKRLMVLDSDTAMSAAMMCDVSGISMDSSPSWSQHATSSAQDTVELFYGITRVLSSHAQTAFPARQPKSADHWIQKVLIPARV</sequence>